<comment type="caution">
    <text evidence="1">The sequence shown here is derived from an EMBL/GenBank/DDBJ whole genome shotgun (WGS) entry which is preliminary data.</text>
</comment>
<keyword evidence="2" id="KW-1185">Reference proteome</keyword>
<protein>
    <submittedName>
        <fullName evidence="1">Uncharacterized protein</fullName>
    </submittedName>
</protein>
<proteinExistence type="predicted"/>
<dbReference type="EMBL" id="JADIVZ010000012">
    <property type="protein sequence ID" value="MBF4163548.1"/>
    <property type="molecule type" value="Genomic_DNA"/>
</dbReference>
<name>A0A930UZ35_9ACTN</name>
<dbReference type="Proteomes" id="UP000656804">
    <property type="component" value="Unassembled WGS sequence"/>
</dbReference>
<gene>
    <name evidence="1" type="ORF">ISG29_17840</name>
</gene>
<reference evidence="1" key="1">
    <citation type="submission" date="2020-11" db="EMBL/GenBank/DDBJ databases">
        <title>Nocardioides sp. CBS4Y-1, whole genome shotgun sequence.</title>
        <authorList>
            <person name="Tuo L."/>
        </authorList>
    </citation>
    <scope>NUCLEOTIDE SEQUENCE</scope>
    <source>
        <strain evidence="1">CBS4Y-1</strain>
    </source>
</reference>
<evidence type="ECO:0000313" key="2">
    <source>
        <dbReference type="Proteomes" id="UP000656804"/>
    </source>
</evidence>
<dbReference type="RefSeq" id="WP_194504803.1">
    <property type="nucleotide sequence ID" value="NZ_JADIVZ010000012.1"/>
</dbReference>
<evidence type="ECO:0000313" key="1">
    <source>
        <dbReference type="EMBL" id="MBF4163548.1"/>
    </source>
</evidence>
<organism evidence="1 2">
    <name type="scientific">Nocardioides acrostichi</name>
    <dbReference type="NCBI Taxonomy" id="2784339"/>
    <lineage>
        <taxon>Bacteria</taxon>
        <taxon>Bacillati</taxon>
        <taxon>Actinomycetota</taxon>
        <taxon>Actinomycetes</taxon>
        <taxon>Propionibacteriales</taxon>
        <taxon>Nocardioidaceae</taxon>
        <taxon>Nocardioides</taxon>
    </lineage>
</organism>
<dbReference type="InterPro" id="IPR037210">
    <property type="entry name" value="YoaC-like_sf"/>
</dbReference>
<accession>A0A930UZ35</accession>
<dbReference type="AlphaFoldDB" id="A0A930UZ35"/>
<dbReference type="Gene3D" id="1.20.1290.30">
    <property type="match status" value="1"/>
</dbReference>
<sequence length="240" mass="26098">MSRHTASFDAYYLPTHASMDDHAALHLGLDWLKQQPGKPLIMLSVASQVRNSRELEDASNWAAVLTPRTRGLPASQAGAALVAWAHEPSLAAVARIRGLESVCAFGLSSDEMTTWIGGHAAQDLTDLGRPAGTVALNPVVTVAMEEMTRTINLNNELTTAEEKAYFVRTLQVLRDGGYDLDVTQLSTWAVAHGWGAEVLPRFRELAEGVRSRRQFRLQDPWGPSADALARWKAIAATGDA</sequence>